<feature type="transmembrane region" description="Helical" evidence="1">
    <location>
        <begin position="81"/>
        <end position="109"/>
    </location>
</feature>
<accession>A0A7J6I3L5</accession>
<name>A0A7J6I3L5_CANSA</name>
<keyword evidence="1" id="KW-1133">Transmembrane helix</keyword>
<keyword evidence="1" id="KW-0812">Transmembrane</keyword>
<keyword evidence="3" id="KW-1185">Reference proteome</keyword>
<protein>
    <submittedName>
        <fullName evidence="2">Uncharacterized protein</fullName>
    </submittedName>
</protein>
<dbReference type="Proteomes" id="UP000583929">
    <property type="component" value="Unassembled WGS sequence"/>
</dbReference>
<dbReference type="EMBL" id="JAATIQ010000009">
    <property type="protein sequence ID" value="KAF4402147.1"/>
    <property type="molecule type" value="Genomic_DNA"/>
</dbReference>
<organism evidence="2 3">
    <name type="scientific">Cannabis sativa</name>
    <name type="common">Hemp</name>
    <name type="synonym">Marijuana</name>
    <dbReference type="NCBI Taxonomy" id="3483"/>
    <lineage>
        <taxon>Eukaryota</taxon>
        <taxon>Viridiplantae</taxon>
        <taxon>Streptophyta</taxon>
        <taxon>Embryophyta</taxon>
        <taxon>Tracheophyta</taxon>
        <taxon>Spermatophyta</taxon>
        <taxon>Magnoliopsida</taxon>
        <taxon>eudicotyledons</taxon>
        <taxon>Gunneridae</taxon>
        <taxon>Pentapetalae</taxon>
        <taxon>rosids</taxon>
        <taxon>fabids</taxon>
        <taxon>Rosales</taxon>
        <taxon>Cannabaceae</taxon>
        <taxon>Cannabis</taxon>
    </lineage>
</organism>
<keyword evidence="1" id="KW-0472">Membrane</keyword>
<gene>
    <name evidence="2" type="ORF">G4B88_017659</name>
</gene>
<sequence>MKICFSSSKNPSSEKPKELNVESRMRRELKLKQKGEYLNASPILVNYKLVAKNDLFCFIGTIIALLILHTRAGFSNYLSKYLAIILSLLPKLLSLPSVLGYKFLFILVIDLSKNNDQIGLINVFHPDIFKKRIIHVNILQNDWTQGSLSSYVSINHKRGFSNLDAQERLIKIKLEEFQIALHKDPSNVELMVVVKEARIEHI</sequence>
<comment type="caution">
    <text evidence="2">The sequence shown here is derived from an EMBL/GenBank/DDBJ whole genome shotgun (WGS) entry which is preliminary data.</text>
</comment>
<evidence type="ECO:0000313" key="2">
    <source>
        <dbReference type="EMBL" id="KAF4402147.1"/>
    </source>
</evidence>
<reference evidence="2 3" key="1">
    <citation type="journal article" date="2020" name="bioRxiv">
        <title>Sequence and annotation of 42 cannabis genomes reveals extensive copy number variation in cannabinoid synthesis and pathogen resistance genes.</title>
        <authorList>
            <person name="Mckernan K.J."/>
            <person name="Helbert Y."/>
            <person name="Kane L.T."/>
            <person name="Ebling H."/>
            <person name="Zhang L."/>
            <person name="Liu B."/>
            <person name="Eaton Z."/>
            <person name="Mclaughlin S."/>
            <person name="Kingan S."/>
            <person name="Baybayan P."/>
            <person name="Concepcion G."/>
            <person name="Jordan M."/>
            <person name="Riva A."/>
            <person name="Barbazuk W."/>
            <person name="Harkins T."/>
        </authorList>
    </citation>
    <scope>NUCLEOTIDE SEQUENCE [LARGE SCALE GENOMIC DNA]</scope>
    <source>
        <strain evidence="3">cv. Jamaican Lion 4</strain>
        <tissue evidence="2">Leaf</tissue>
    </source>
</reference>
<evidence type="ECO:0000256" key="1">
    <source>
        <dbReference type="SAM" id="Phobius"/>
    </source>
</evidence>
<feature type="transmembrane region" description="Helical" evidence="1">
    <location>
        <begin position="55"/>
        <end position="75"/>
    </location>
</feature>
<proteinExistence type="predicted"/>
<dbReference type="AlphaFoldDB" id="A0A7J6I3L5"/>
<evidence type="ECO:0000313" key="3">
    <source>
        <dbReference type="Proteomes" id="UP000583929"/>
    </source>
</evidence>